<keyword evidence="4" id="KW-0732">Signal</keyword>
<proteinExistence type="inferred from homology"/>
<dbReference type="PANTHER" id="PTHR48423">
    <property type="entry name" value="INTERLEUKIN-27 RECEPTOR SUBUNIT ALPHA"/>
    <property type="match status" value="1"/>
</dbReference>
<dbReference type="InterPro" id="IPR048497">
    <property type="entry name" value="LIF-R-like_Ig-like"/>
</dbReference>
<dbReference type="Pfam" id="PF00041">
    <property type="entry name" value="fn3"/>
    <property type="match status" value="1"/>
</dbReference>
<keyword evidence="5" id="KW-0677">Repeat</keyword>
<evidence type="ECO:0000259" key="10">
    <source>
        <dbReference type="PROSITE" id="PS50853"/>
    </source>
</evidence>
<dbReference type="Gene3D" id="2.60.40.10">
    <property type="entry name" value="Immunoglobulins"/>
    <property type="match status" value="6"/>
</dbReference>
<gene>
    <name evidence="11" type="ORF">SPARVUS_LOCUS13098165</name>
</gene>
<evidence type="ECO:0000256" key="7">
    <source>
        <dbReference type="ARBA" id="ARBA00023136"/>
    </source>
</evidence>
<sequence length="536" mass="60733">MEDSMFPIDKVLLVGSNMTVCCKVRNEESMVDSIQFNGTNYPVIQLGSSNVGGIQFFNMNKSESSGDNIICNSNLDPYTAGTVVFVGYPPVEPQNFSCEAPDLTIINCTWKTGRPTGLYGERGTKYSLYERFSGINLTCSGYTGDQEDYNCSMDVKKGQNLYEFLLLGTNPLGAANTSLDFNVRERICPFPVESVGIRDLSSTDVSLSWRLPGTYTSINLLCETEIRKTHGQVERRNITLKGADSTFYTYPLNNLHPFTNYYIRVRCSSYDHFWKWSNWSKEKNHKTLAAAPSRKLEIWTERIHTPENCSIAVYWKHLRPYEANGEVTFYSIEWKPLHSNEKPQYIRLSGESNRTQINLPAGDNGDYEINVTAINSAGSSPPSSMTTVQLLSEVEVERAIGDSSGINITWSPDSNFSCGYFVTWVPSFHLQWADLQWKRFSSHVTSAFIHTQQMLAGVRHNVSLYGCREYRFQLLRSLIAYTEELSPKAAPNFTVQETTSKSIQVKWDPIPEDDLRGFLQGYLIYVVKNQSDSYFA</sequence>
<name>A0ABN9FZV9_9NEOB</name>
<protein>
    <recommendedName>
        <fullName evidence="10">Fibronectin type-III domain-containing protein</fullName>
    </recommendedName>
</protein>
<evidence type="ECO:0000313" key="11">
    <source>
        <dbReference type="EMBL" id="CAI9602209.1"/>
    </source>
</evidence>
<keyword evidence="3" id="KW-0812">Transmembrane</keyword>
<evidence type="ECO:0000256" key="4">
    <source>
        <dbReference type="ARBA" id="ARBA00022729"/>
    </source>
</evidence>
<evidence type="ECO:0000313" key="12">
    <source>
        <dbReference type="Proteomes" id="UP001162483"/>
    </source>
</evidence>
<comment type="subcellular location">
    <subcellularLocation>
        <location evidence="1">Membrane</location>
        <topology evidence="1">Single-pass type I membrane protein</topology>
    </subcellularLocation>
</comment>
<evidence type="ECO:0000256" key="3">
    <source>
        <dbReference type="ARBA" id="ARBA00022692"/>
    </source>
</evidence>
<dbReference type="SMART" id="SM00060">
    <property type="entry name" value="FN3"/>
    <property type="match status" value="2"/>
</dbReference>
<dbReference type="CDD" id="cd00063">
    <property type="entry name" value="FN3"/>
    <property type="match status" value="2"/>
</dbReference>
<organism evidence="11 12">
    <name type="scientific">Staurois parvus</name>
    <dbReference type="NCBI Taxonomy" id="386267"/>
    <lineage>
        <taxon>Eukaryota</taxon>
        <taxon>Metazoa</taxon>
        <taxon>Chordata</taxon>
        <taxon>Craniata</taxon>
        <taxon>Vertebrata</taxon>
        <taxon>Euteleostomi</taxon>
        <taxon>Amphibia</taxon>
        <taxon>Batrachia</taxon>
        <taxon>Anura</taxon>
        <taxon>Neobatrachia</taxon>
        <taxon>Ranoidea</taxon>
        <taxon>Ranidae</taxon>
        <taxon>Staurois</taxon>
    </lineage>
</organism>
<evidence type="ECO:0000256" key="1">
    <source>
        <dbReference type="ARBA" id="ARBA00004479"/>
    </source>
</evidence>
<dbReference type="EMBL" id="CATNWA010017659">
    <property type="protein sequence ID" value="CAI9602209.1"/>
    <property type="molecule type" value="Genomic_DNA"/>
</dbReference>
<dbReference type="Pfam" id="PF25552">
    <property type="entry name" value="LIFR_D4"/>
    <property type="match status" value="1"/>
</dbReference>
<dbReference type="InterPro" id="IPR003961">
    <property type="entry name" value="FN3_dom"/>
</dbReference>
<evidence type="ECO:0000256" key="9">
    <source>
        <dbReference type="ARBA" id="ARBA00023180"/>
    </source>
</evidence>
<dbReference type="Proteomes" id="UP001162483">
    <property type="component" value="Unassembled WGS sequence"/>
</dbReference>
<keyword evidence="9" id="KW-0325">Glycoprotein</keyword>
<evidence type="ECO:0000256" key="6">
    <source>
        <dbReference type="ARBA" id="ARBA00022989"/>
    </source>
</evidence>
<dbReference type="PROSITE" id="PS50853">
    <property type="entry name" value="FN3"/>
    <property type="match status" value="2"/>
</dbReference>
<comment type="caution">
    <text evidence="11">The sequence shown here is derived from an EMBL/GenBank/DDBJ whole genome shotgun (WGS) entry which is preliminary data.</text>
</comment>
<accession>A0ABN9FZV9</accession>
<evidence type="ECO:0000256" key="2">
    <source>
        <dbReference type="ARBA" id="ARBA00008921"/>
    </source>
</evidence>
<keyword evidence="8" id="KW-0675">Receptor</keyword>
<reference evidence="11" key="1">
    <citation type="submission" date="2023-05" db="EMBL/GenBank/DDBJ databases">
        <authorList>
            <person name="Stuckert A."/>
        </authorList>
    </citation>
    <scope>NUCLEOTIDE SEQUENCE</scope>
</reference>
<feature type="non-terminal residue" evidence="11">
    <location>
        <position position="536"/>
    </location>
</feature>
<evidence type="ECO:0000256" key="8">
    <source>
        <dbReference type="ARBA" id="ARBA00023170"/>
    </source>
</evidence>
<feature type="domain" description="Fibronectin type-III" evidence="10">
    <location>
        <begin position="292"/>
        <end position="393"/>
    </location>
</feature>
<dbReference type="PANTHER" id="PTHR48423:SF1">
    <property type="entry name" value="INTERLEUKIN-27 RECEPTOR SUBUNIT ALPHA"/>
    <property type="match status" value="1"/>
</dbReference>
<keyword evidence="6" id="KW-1133">Transmembrane helix</keyword>
<keyword evidence="7" id="KW-0472">Membrane</keyword>
<feature type="domain" description="Fibronectin type-III" evidence="10">
    <location>
        <begin position="191"/>
        <end position="290"/>
    </location>
</feature>
<dbReference type="InterPro" id="IPR052672">
    <property type="entry name" value="Type1_Cytokine_Rcpt_Type2"/>
</dbReference>
<dbReference type="InterPro" id="IPR036116">
    <property type="entry name" value="FN3_sf"/>
</dbReference>
<dbReference type="InterPro" id="IPR013783">
    <property type="entry name" value="Ig-like_fold"/>
</dbReference>
<dbReference type="Pfam" id="PF21177">
    <property type="entry name" value="LIF-R_Ig-like"/>
    <property type="match status" value="1"/>
</dbReference>
<keyword evidence="12" id="KW-1185">Reference proteome</keyword>
<dbReference type="SUPFAM" id="SSF49265">
    <property type="entry name" value="Fibronectin type III"/>
    <property type="match status" value="3"/>
</dbReference>
<comment type="similarity">
    <text evidence="2">Belongs to the type I cytokine receptor family. Type 2 subfamily.</text>
</comment>
<evidence type="ECO:0000256" key="5">
    <source>
        <dbReference type="ARBA" id="ARBA00022737"/>
    </source>
</evidence>